<evidence type="ECO:0000313" key="5">
    <source>
        <dbReference type="EMBL" id="KAF4656480.1"/>
    </source>
</evidence>
<dbReference type="PANTHER" id="PTHR47573">
    <property type="entry name" value="PROTEIN AF-9 HOMOLOG"/>
    <property type="match status" value="1"/>
</dbReference>
<sequence>MAHRLIGATLDVPIVIGTYAFKKGENLYRWHALVRSGDLGAPLEDLSYVIKRVDFQLHETFSVPQRSVENTPFMVTEEGWGEFDIIITIHFVDSSENPVQTTHKLKLHHDAKTTGINPAASPVAPAGASPTGGPPPPGTPEEGKGYAVVNEAYMELHFEHPHAWFYDAVQRHREEHKIPVALSDRPAWMTDSIKESFDMIYPFFQEFDDREEYEYLAEMEAFVDQQIALLQMQSSMAETDYRTLHYHIFQCQGRLHDLEEGLNSTHGGRTNSEFGGGSRTRLRGWGLRARIGSRISSRMDSRMSTRMDSQVLSRDGPECVWLRVPTGIAVFVSDFGEVRSSTSKKRIRVKK</sequence>
<organism evidence="5 6">
    <name type="scientific">Perkinsus olseni</name>
    <name type="common">Perkinsus atlanticus</name>
    <dbReference type="NCBI Taxonomy" id="32597"/>
    <lineage>
        <taxon>Eukaryota</taxon>
        <taxon>Sar</taxon>
        <taxon>Alveolata</taxon>
        <taxon>Perkinsozoa</taxon>
        <taxon>Perkinsea</taxon>
        <taxon>Perkinsida</taxon>
        <taxon>Perkinsidae</taxon>
        <taxon>Perkinsus</taxon>
    </lineage>
</organism>
<dbReference type="Proteomes" id="UP000572268">
    <property type="component" value="Unassembled WGS sequence"/>
</dbReference>
<feature type="compositionally biased region" description="Low complexity" evidence="3">
    <location>
        <begin position="118"/>
        <end position="131"/>
    </location>
</feature>
<dbReference type="Gene3D" id="2.60.40.1970">
    <property type="entry name" value="YEATS domain"/>
    <property type="match status" value="1"/>
</dbReference>
<feature type="domain" description="YEATS" evidence="4">
    <location>
        <begin position="1"/>
        <end position="172"/>
    </location>
</feature>
<keyword evidence="1 2" id="KW-0539">Nucleus</keyword>
<feature type="region of interest" description="Disordered" evidence="3">
    <location>
        <begin position="114"/>
        <end position="143"/>
    </location>
</feature>
<protein>
    <submittedName>
        <fullName evidence="5">YEATS domain-containing protein 4</fullName>
    </submittedName>
</protein>
<dbReference type="InterPro" id="IPR038704">
    <property type="entry name" value="YEAST_sf"/>
</dbReference>
<evidence type="ECO:0000256" key="2">
    <source>
        <dbReference type="PROSITE-ProRule" id="PRU00376"/>
    </source>
</evidence>
<dbReference type="InterPro" id="IPR055129">
    <property type="entry name" value="YEATS_dom"/>
</dbReference>
<comment type="caution">
    <text evidence="5">The sequence shown here is derived from an EMBL/GenBank/DDBJ whole genome shotgun (WGS) entry which is preliminary data.</text>
</comment>
<dbReference type="AlphaFoldDB" id="A0A7J6LBX5"/>
<accession>A0A7J6LBX5</accession>
<dbReference type="GO" id="GO:0005634">
    <property type="term" value="C:nucleus"/>
    <property type="evidence" value="ECO:0007669"/>
    <property type="project" value="UniProtKB-SubCell"/>
</dbReference>
<comment type="subcellular location">
    <subcellularLocation>
        <location evidence="2">Nucleus</location>
    </subcellularLocation>
</comment>
<proteinExistence type="predicted"/>
<reference evidence="5 6" key="1">
    <citation type="submission" date="2020-04" db="EMBL/GenBank/DDBJ databases">
        <title>Perkinsus olseni comparative genomics.</title>
        <authorList>
            <person name="Bogema D.R."/>
        </authorList>
    </citation>
    <scope>NUCLEOTIDE SEQUENCE [LARGE SCALE GENOMIC DNA]</scope>
    <source>
        <strain evidence="5">ATCC PRA-31</strain>
    </source>
</reference>
<dbReference type="EMBL" id="JABANN010000578">
    <property type="protein sequence ID" value="KAF4656480.1"/>
    <property type="molecule type" value="Genomic_DNA"/>
</dbReference>
<name>A0A7J6LBX5_PEROL</name>
<dbReference type="Pfam" id="PF03366">
    <property type="entry name" value="YEATS"/>
    <property type="match status" value="1"/>
</dbReference>
<gene>
    <name evidence="5" type="primary">YEATS4_1</name>
    <name evidence="5" type="ORF">FOL46_007793</name>
</gene>
<evidence type="ECO:0000256" key="3">
    <source>
        <dbReference type="SAM" id="MobiDB-lite"/>
    </source>
</evidence>
<dbReference type="InterPro" id="IPR005033">
    <property type="entry name" value="YEATS"/>
</dbReference>
<dbReference type="PROSITE" id="PS51037">
    <property type="entry name" value="YEATS"/>
    <property type="match status" value="1"/>
</dbReference>
<evidence type="ECO:0000259" key="4">
    <source>
        <dbReference type="PROSITE" id="PS51037"/>
    </source>
</evidence>
<evidence type="ECO:0000256" key="1">
    <source>
        <dbReference type="ARBA" id="ARBA00023242"/>
    </source>
</evidence>
<dbReference type="GO" id="GO:0006355">
    <property type="term" value="P:regulation of DNA-templated transcription"/>
    <property type="evidence" value="ECO:0007669"/>
    <property type="project" value="InterPro"/>
</dbReference>
<evidence type="ECO:0000313" key="6">
    <source>
        <dbReference type="Proteomes" id="UP000572268"/>
    </source>
</evidence>